<keyword evidence="1" id="KW-0862">Zinc</keyword>
<dbReference type="AlphaFoldDB" id="A0AAN6N188"/>
<feature type="region of interest" description="Disordered" evidence="2">
    <location>
        <begin position="136"/>
        <end position="155"/>
    </location>
</feature>
<protein>
    <submittedName>
        <fullName evidence="4">Zinc finger C2H2-like protein</fullName>
    </submittedName>
</protein>
<evidence type="ECO:0000259" key="3">
    <source>
        <dbReference type="PROSITE" id="PS50157"/>
    </source>
</evidence>
<comment type="caution">
    <text evidence="4">The sequence shown here is derived from an EMBL/GenBank/DDBJ whole genome shotgun (WGS) entry which is preliminary data.</text>
</comment>
<dbReference type="EMBL" id="MU853882">
    <property type="protein sequence ID" value="KAK3936494.1"/>
    <property type="molecule type" value="Genomic_DNA"/>
</dbReference>
<feature type="region of interest" description="Disordered" evidence="2">
    <location>
        <begin position="306"/>
        <end position="403"/>
    </location>
</feature>
<dbReference type="SUPFAM" id="SSF57667">
    <property type="entry name" value="beta-beta-alpha zinc fingers"/>
    <property type="match status" value="1"/>
</dbReference>
<feature type="compositionally biased region" description="Polar residues" evidence="2">
    <location>
        <begin position="329"/>
        <end position="338"/>
    </location>
</feature>
<organism evidence="4 5">
    <name type="scientific">Diplogelasinospora grovesii</name>
    <dbReference type="NCBI Taxonomy" id="303347"/>
    <lineage>
        <taxon>Eukaryota</taxon>
        <taxon>Fungi</taxon>
        <taxon>Dikarya</taxon>
        <taxon>Ascomycota</taxon>
        <taxon>Pezizomycotina</taxon>
        <taxon>Sordariomycetes</taxon>
        <taxon>Sordariomycetidae</taxon>
        <taxon>Sordariales</taxon>
        <taxon>Diplogelasinosporaceae</taxon>
        <taxon>Diplogelasinospora</taxon>
    </lineage>
</organism>
<keyword evidence="1" id="KW-0863">Zinc-finger</keyword>
<evidence type="ECO:0000256" key="2">
    <source>
        <dbReference type="SAM" id="MobiDB-lite"/>
    </source>
</evidence>
<feature type="compositionally biased region" description="Low complexity" evidence="2">
    <location>
        <begin position="452"/>
        <end position="463"/>
    </location>
</feature>
<dbReference type="PROSITE" id="PS00028">
    <property type="entry name" value="ZINC_FINGER_C2H2_1"/>
    <property type="match status" value="1"/>
</dbReference>
<feature type="compositionally biased region" description="Low complexity" evidence="2">
    <location>
        <begin position="310"/>
        <end position="328"/>
    </location>
</feature>
<feature type="region of interest" description="Disordered" evidence="2">
    <location>
        <begin position="623"/>
        <end position="644"/>
    </location>
</feature>
<name>A0AAN6N188_9PEZI</name>
<dbReference type="SMART" id="SM00355">
    <property type="entry name" value="ZnF_C2H2"/>
    <property type="match status" value="3"/>
</dbReference>
<evidence type="ECO:0000313" key="5">
    <source>
        <dbReference type="Proteomes" id="UP001303473"/>
    </source>
</evidence>
<feature type="region of interest" description="Disordered" evidence="2">
    <location>
        <begin position="656"/>
        <end position="680"/>
    </location>
</feature>
<dbReference type="Proteomes" id="UP001303473">
    <property type="component" value="Unassembled WGS sequence"/>
</dbReference>
<keyword evidence="1" id="KW-0479">Metal-binding</keyword>
<feature type="domain" description="C2H2-type" evidence="3">
    <location>
        <begin position="602"/>
        <end position="632"/>
    </location>
</feature>
<proteinExistence type="predicted"/>
<dbReference type="PROSITE" id="PS50157">
    <property type="entry name" value="ZINC_FINGER_C2H2_2"/>
    <property type="match status" value="1"/>
</dbReference>
<evidence type="ECO:0000256" key="1">
    <source>
        <dbReference type="PROSITE-ProRule" id="PRU00042"/>
    </source>
</evidence>
<dbReference type="GO" id="GO:0008270">
    <property type="term" value="F:zinc ion binding"/>
    <property type="evidence" value="ECO:0007669"/>
    <property type="project" value="UniProtKB-KW"/>
</dbReference>
<evidence type="ECO:0000313" key="4">
    <source>
        <dbReference type="EMBL" id="KAK3936494.1"/>
    </source>
</evidence>
<keyword evidence="5" id="KW-1185">Reference proteome</keyword>
<reference evidence="5" key="1">
    <citation type="journal article" date="2023" name="Mol. Phylogenet. Evol.">
        <title>Genome-scale phylogeny and comparative genomics of the fungal order Sordariales.</title>
        <authorList>
            <person name="Hensen N."/>
            <person name="Bonometti L."/>
            <person name="Westerberg I."/>
            <person name="Brannstrom I.O."/>
            <person name="Guillou S."/>
            <person name="Cros-Aarteil S."/>
            <person name="Calhoun S."/>
            <person name="Haridas S."/>
            <person name="Kuo A."/>
            <person name="Mondo S."/>
            <person name="Pangilinan J."/>
            <person name="Riley R."/>
            <person name="LaButti K."/>
            <person name="Andreopoulos B."/>
            <person name="Lipzen A."/>
            <person name="Chen C."/>
            <person name="Yan M."/>
            <person name="Daum C."/>
            <person name="Ng V."/>
            <person name="Clum A."/>
            <person name="Steindorff A."/>
            <person name="Ohm R.A."/>
            <person name="Martin F."/>
            <person name="Silar P."/>
            <person name="Natvig D.O."/>
            <person name="Lalanne C."/>
            <person name="Gautier V."/>
            <person name="Ament-Velasquez S.L."/>
            <person name="Kruys A."/>
            <person name="Hutchinson M.I."/>
            <person name="Powell A.J."/>
            <person name="Barry K."/>
            <person name="Miller A.N."/>
            <person name="Grigoriev I.V."/>
            <person name="Debuchy R."/>
            <person name="Gladieux P."/>
            <person name="Hiltunen Thoren M."/>
            <person name="Johannesson H."/>
        </authorList>
    </citation>
    <scope>NUCLEOTIDE SEQUENCE [LARGE SCALE GENOMIC DNA]</scope>
    <source>
        <strain evidence="5">CBS 340.73</strain>
    </source>
</reference>
<accession>A0AAN6N188</accession>
<feature type="region of interest" description="Disordered" evidence="2">
    <location>
        <begin position="1"/>
        <end position="30"/>
    </location>
</feature>
<dbReference type="Gene3D" id="3.30.160.60">
    <property type="entry name" value="Classic Zinc Finger"/>
    <property type="match status" value="1"/>
</dbReference>
<feature type="region of interest" description="Disordered" evidence="2">
    <location>
        <begin position="438"/>
        <end position="467"/>
    </location>
</feature>
<dbReference type="InterPro" id="IPR013087">
    <property type="entry name" value="Znf_C2H2_type"/>
</dbReference>
<sequence>MSNLQHRAIQDEGPGSAMHDDGTPVSHPQQASVDHCISCPYEDKIVTNGTTARMVLMFLRDLVEQPTMYAQFPQTYGCPMMKCYQTFAEPLQLVQHLLSCSELPNGEFDCDKCNNWHEFPTNEKDWAQWTGWKSPQRTAQGVSGSGAGAGVTRRRSLGSKMRDAFALRRKESRNPMPMPTSQPHLDHSFSPLEMRPGTAATEAPRDVAVSSECPGPVRPNQIAFPGHESISAAFSDQHPKAALISGCTPEVDDRVMYWQGLNAEMCELQSAISSIAPSSTFETSSLSQAASTNTSRTTLFAPSVVGQYHQSPSPSTQGSSTTTMTPQQYMFSPQSTFDCNGPGTIEGNPEPSSAMSLDEPLTTLNEPALSHQSPAELRPPTAGETLHQWWGPRPTATDTPSARLATVSPPGTTHDCFPMHSPMGGGVLSRGVVAVGDGLSSQLSSPGGGSSIGSSRPRQPGSPLVESPFNFHVHYQVPSSHHPMSRHLSQDASLVDACISSGLYELAAAPGAGHGNSQIGIAMSSPHGHATTPGDHHHHAHVHRGTLAMHSKSTMAFLERLQSPMSDDELVCDECQWKPRGVRENLKGYLRKHKNTHKGLRLACDVDGCTKTFSRLDNLKKHKKDKHGIDDTTTPTTGSSVLPSKRVADSDLCGVRNIEDMENAPPKRPDTSSSNSEVRGVSGDYSMLWPALHL</sequence>
<gene>
    <name evidence="4" type="ORF">QBC46DRAFT_394974</name>
</gene>
<feature type="compositionally biased region" description="Polar residues" evidence="2">
    <location>
        <begin position="362"/>
        <end position="373"/>
    </location>
</feature>
<dbReference type="InterPro" id="IPR036236">
    <property type="entry name" value="Znf_C2H2_sf"/>
</dbReference>